<sequence>MEPAVWWSANAADLMYVGDPEPSHLTNFATLWKVKQERNDLELGDKDPILSLQVLKYSTPHSGSNADIRLHTFFCHHWSHTQLHLYKTLSRKCTPNGSIKYT</sequence>
<evidence type="ECO:0000313" key="2">
    <source>
        <dbReference type="Proteomes" id="UP001352852"/>
    </source>
</evidence>
<gene>
    <name evidence="1" type="ORF">CHARACLAT_032638</name>
</gene>
<reference evidence="1 2" key="1">
    <citation type="submission" date="2021-06" db="EMBL/GenBank/DDBJ databases">
        <authorList>
            <person name="Palmer J.M."/>
        </authorList>
    </citation>
    <scope>NUCLEOTIDE SEQUENCE [LARGE SCALE GENOMIC DNA]</scope>
    <source>
        <strain evidence="1 2">CL_MEX2019</strain>
        <tissue evidence="1">Muscle</tissue>
    </source>
</reference>
<protein>
    <submittedName>
        <fullName evidence="1">Uncharacterized protein</fullName>
    </submittedName>
</protein>
<comment type="caution">
    <text evidence="1">The sequence shown here is derived from an EMBL/GenBank/DDBJ whole genome shotgun (WGS) entry which is preliminary data.</text>
</comment>
<proteinExistence type="predicted"/>
<keyword evidence="2" id="KW-1185">Reference proteome</keyword>
<accession>A0ABU7EZV3</accession>
<dbReference type="Proteomes" id="UP001352852">
    <property type="component" value="Unassembled WGS sequence"/>
</dbReference>
<dbReference type="EMBL" id="JAHUTJ010071561">
    <property type="protein sequence ID" value="MED6292321.1"/>
    <property type="molecule type" value="Genomic_DNA"/>
</dbReference>
<organism evidence="1 2">
    <name type="scientific">Characodon lateralis</name>
    <dbReference type="NCBI Taxonomy" id="208331"/>
    <lineage>
        <taxon>Eukaryota</taxon>
        <taxon>Metazoa</taxon>
        <taxon>Chordata</taxon>
        <taxon>Craniata</taxon>
        <taxon>Vertebrata</taxon>
        <taxon>Euteleostomi</taxon>
        <taxon>Actinopterygii</taxon>
        <taxon>Neopterygii</taxon>
        <taxon>Teleostei</taxon>
        <taxon>Neoteleostei</taxon>
        <taxon>Acanthomorphata</taxon>
        <taxon>Ovalentaria</taxon>
        <taxon>Atherinomorphae</taxon>
        <taxon>Cyprinodontiformes</taxon>
        <taxon>Goodeidae</taxon>
        <taxon>Characodon</taxon>
    </lineage>
</organism>
<name>A0ABU7EZV3_9TELE</name>
<evidence type="ECO:0000313" key="1">
    <source>
        <dbReference type="EMBL" id="MED6292321.1"/>
    </source>
</evidence>